<feature type="transmembrane region" description="Helical" evidence="1">
    <location>
        <begin position="6"/>
        <end position="26"/>
    </location>
</feature>
<feature type="transmembrane region" description="Helical" evidence="1">
    <location>
        <begin position="46"/>
        <end position="66"/>
    </location>
</feature>
<comment type="caution">
    <text evidence="2">The sequence shown here is derived from an EMBL/GenBank/DDBJ whole genome shotgun (WGS) entry which is preliminary data.</text>
</comment>
<evidence type="ECO:0000313" key="3">
    <source>
        <dbReference type="Proteomes" id="UP000030152"/>
    </source>
</evidence>
<accession>A0A0A2MAK1</accession>
<dbReference type="EMBL" id="JRLX01000001">
    <property type="protein sequence ID" value="KGO88498.1"/>
    <property type="molecule type" value="Genomic_DNA"/>
</dbReference>
<evidence type="ECO:0000313" key="2">
    <source>
        <dbReference type="EMBL" id="KGO88498.1"/>
    </source>
</evidence>
<keyword evidence="1" id="KW-1133">Transmembrane helix</keyword>
<dbReference type="STRING" id="1121895.GCA_000378485_00388"/>
<proteinExistence type="predicted"/>
<organism evidence="2 3">
    <name type="scientific">Flavobacterium rivuli WB 3.3-2 = DSM 21788</name>
    <dbReference type="NCBI Taxonomy" id="1121895"/>
    <lineage>
        <taxon>Bacteria</taxon>
        <taxon>Pseudomonadati</taxon>
        <taxon>Bacteroidota</taxon>
        <taxon>Flavobacteriia</taxon>
        <taxon>Flavobacteriales</taxon>
        <taxon>Flavobacteriaceae</taxon>
        <taxon>Flavobacterium</taxon>
    </lineage>
</organism>
<sequence length="68" mass="7890">MNGPVWLPLSLCSFGPGIGMLAYYIFYKDQYYFYYNLGYTKKKLALMVFACNAIIALPFLLIYLILRS</sequence>
<name>A0A0A2MAK1_9FLAO</name>
<evidence type="ECO:0000256" key="1">
    <source>
        <dbReference type="SAM" id="Phobius"/>
    </source>
</evidence>
<keyword evidence="1" id="KW-0812">Transmembrane</keyword>
<gene>
    <name evidence="2" type="ORF">Q765_00910</name>
</gene>
<dbReference type="eggNOG" id="ENOG502ZYNI">
    <property type="taxonomic scope" value="Bacteria"/>
</dbReference>
<keyword evidence="3" id="KW-1185">Reference proteome</keyword>
<dbReference type="Proteomes" id="UP000030152">
    <property type="component" value="Unassembled WGS sequence"/>
</dbReference>
<reference evidence="2 3" key="1">
    <citation type="submission" date="2013-09" db="EMBL/GenBank/DDBJ databases">
        <authorList>
            <person name="Zeng Z."/>
            <person name="Chen C."/>
        </authorList>
    </citation>
    <scope>NUCLEOTIDE SEQUENCE [LARGE SCALE GENOMIC DNA]</scope>
    <source>
        <strain evidence="2 3">WB 3.3-2</strain>
    </source>
</reference>
<dbReference type="AlphaFoldDB" id="A0A0A2MAK1"/>
<protein>
    <submittedName>
        <fullName evidence="2">Uncharacterized protein</fullName>
    </submittedName>
</protein>
<keyword evidence="1" id="KW-0472">Membrane</keyword>